<evidence type="ECO:0000313" key="5">
    <source>
        <dbReference type="EMBL" id="VVE57724.1"/>
    </source>
</evidence>
<evidence type="ECO:0000256" key="1">
    <source>
        <dbReference type="ARBA" id="ARBA00023015"/>
    </source>
</evidence>
<feature type="domain" description="HTH asnC-type" evidence="4">
    <location>
        <begin position="5"/>
        <end position="66"/>
    </location>
</feature>
<dbReference type="AlphaFoldDB" id="A0A5E4Z9M7"/>
<dbReference type="RefSeq" id="WP_150699868.1">
    <property type="nucleotide sequence ID" value="NZ_CABPRZ010000034.1"/>
</dbReference>
<reference evidence="5 6" key="1">
    <citation type="submission" date="2019-08" db="EMBL/GenBank/DDBJ databases">
        <authorList>
            <person name="Peeters C."/>
        </authorList>
    </citation>
    <scope>NUCLEOTIDE SEQUENCE [LARGE SCALE GENOMIC DNA]</scope>
    <source>
        <strain evidence="5 6">LMG 30175</strain>
    </source>
</reference>
<dbReference type="Pfam" id="PF01037">
    <property type="entry name" value="AsnC_trans_reg"/>
    <property type="match status" value="1"/>
</dbReference>
<dbReference type="PRINTS" id="PR00033">
    <property type="entry name" value="HTHASNC"/>
</dbReference>
<dbReference type="PROSITE" id="PS00519">
    <property type="entry name" value="HTH_ASNC_1"/>
    <property type="match status" value="1"/>
</dbReference>
<organism evidence="5 6">
    <name type="scientific">Pandoraea terrae</name>
    <dbReference type="NCBI Taxonomy" id="1537710"/>
    <lineage>
        <taxon>Bacteria</taxon>
        <taxon>Pseudomonadati</taxon>
        <taxon>Pseudomonadota</taxon>
        <taxon>Betaproteobacteria</taxon>
        <taxon>Burkholderiales</taxon>
        <taxon>Burkholderiaceae</taxon>
        <taxon>Pandoraea</taxon>
    </lineage>
</organism>
<dbReference type="GO" id="GO:0006355">
    <property type="term" value="P:regulation of DNA-templated transcription"/>
    <property type="evidence" value="ECO:0007669"/>
    <property type="project" value="UniProtKB-ARBA"/>
</dbReference>
<dbReference type="GO" id="GO:0043200">
    <property type="term" value="P:response to amino acid"/>
    <property type="evidence" value="ECO:0007669"/>
    <property type="project" value="TreeGrafter"/>
</dbReference>
<dbReference type="CDD" id="cd00090">
    <property type="entry name" value="HTH_ARSR"/>
    <property type="match status" value="1"/>
</dbReference>
<dbReference type="InterPro" id="IPR019888">
    <property type="entry name" value="Tscrpt_reg_AsnC-like"/>
</dbReference>
<dbReference type="InterPro" id="IPR019887">
    <property type="entry name" value="Tscrpt_reg_AsnC/Lrp_C"/>
</dbReference>
<evidence type="ECO:0000259" key="4">
    <source>
        <dbReference type="PROSITE" id="PS50956"/>
    </source>
</evidence>
<dbReference type="OrthoDB" id="8526125at2"/>
<dbReference type="InterPro" id="IPR036390">
    <property type="entry name" value="WH_DNA-bd_sf"/>
</dbReference>
<dbReference type="EMBL" id="CABPRZ010000034">
    <property type="protein sequence ID" value="VVE57724.1"/>
    <property type="molecule type" value="Genomic_DNA"/>
</dbReference>
<dbReference type="InterPro" id="IPR019885">
    <property type="entry name" value="Tscrpt_reg_HTH_AsnC-type_CS"/>
</dbReference>
<dbReference type="InterPro" id="IPR000485">
    <property type="entry name" value="AsnC-type_HTH_dom"/>
</dbReference>
<dbReference type="Gene3D" id="3.30.70.920">
    <property type="match status" value="1"/>
</dbReference>
<dbReference type="SMART" id="SM00344">
    <property type="entry name" value="HTH_ASNC"/>
    <property type="match status" value="1"/>
</dbReference>
<dbReference type="PROSITE" id="PS50956">
    <property type="entry name" value="HTH_ASNC_2"/>
    <property type="match status" value="1"/>
</dbReference>
<gene>
    <name evidence="5" type="ORF">PTE30175_05133</name>
</gene>
<keyword evidence="2" id="KW-0238">DNA-binding</keyword>
<keyword evidence="1" id="KW-0805">Transcription regulation</keyword>
<dbReference type="InterPro" id="IPR036388">
    <property type="entry name" value="WH-like_DNA-bd_sf"/>
</dbReference>
<keyword evidence="6" id="KW-1185">Reference proteome</keyword>
<keyword evidence="3" id="KW-0804">Transcription</keyword>
<accession>A0A5E4Z9M7</accession>
<evidence type="ECO:0000256" key="3">
    <source>
        <dbReference type="ARBA" id="ARBA00023163"/>
    </source>
</evidence>
<evidence type="ECO:0000313" key="6">
    <source>
        <dbReference type="Proteomes" id="UP000414233"/>
    </source>
</evidence>
<evidence type="ECO:0000256" key="2">
    <source>
        <dbReference type="ARBA" id="ARBA00023125"/>
    </source>
</evidence>
<dbReference type="Proteomes" id="UP000414233">
    <property type="component" value="Unassembled WGS sequence"/>
</dbReference>
<name>A0A5E4Z9M7_9BURK</name>
<dbReference type="SUPFAM" id="SSF46785">
    <property type="entry name" value="Winged helix' DNA-binding domain"/>
    <property type="match status" value="1"/>
</dbReference>
<dbReference type="FunFam" id="1.10.10.10:FF:000186">
    <property type="entry name" value="AsnC family transcriptional regulator"/>
    <property type="match status" value="1"/>
</dbReference>
<dbReference type="InterPro" id="IPR011991">
    <property type="entry name" value="ArsR-like_HTH"/>
</dbReference>
<proteinExistence type="predicted"/>
<dbReference type="Pfam" id="PF13412">
    <property type="entry name" value="HTH_24"/>
    <property type="match status" value="1"/>
</dbReference>
<dbReference type="Gene3D" id="1.10.10.10">
    <property type="entry name" value="Winged helix-like DNA-binding domain superfamily/Winged helix DNA-binding domain"/>
    <property type="match status" value="1"/>
</dbReference>
<dbReference type="GO" id="GO:0043565">
    <property type="term" value="F:sequence-specific DNA binding"/>
    <property type="evidence" value="ECO:0007669"/>
    <property type="project" value="InterPro"/>
</dbReference>
<dbReference type="PANTHER" id="PTHR30154:SF46">
    <property type="entry name" value="TRANSCRIPTIONAL REGULATORY PROTEIN"/>
    <property type="match status" value="1"/>
</dbReference>
<protein>
    <submittedName>
        <fullName evidence="5">AsnC family transcriptional regulator</fullName>
    </submittedName>
</protein>
<dbReference type="GO" id="GO:0005829">
    <property type="term" value="C:cytosol"/>
    <property type="evidence" value="ECO:0007669"/>
    <property type="project" value="TreeGrafter"/>
</dbReference>
<sequence length="157" mass="17649">MSEGLDSTDLAILNELQANGRLTTAELAQRVNLSQSPCWRRVNKLESEGVIRGYHAEVNRRVVGLGAMVFVMISIDYQSADRLQEFQDAVVKIPEVVMFHSISGSEDFILVVLAKDLEAFSDLLHDKLHRLPGLARLQTYFSLREIKGRVAEIPIEL</sequence>
<dbReference type="PANTHER" id="PTHR30154">
    <property type="entry name" value="LEUCINE-RESPONSIVE REGULATORY PROTEIN"/>
    <property type="match status" value="1"/>
</dbReference>